<dbReference type="OrthoDB" id="9794147at2"/>
<keyword evidence="1" id="KW-0732">Signal</keyword>
<organism evidence="3 4">
    <name type="scientific">Gemmatirosa kalamazoonensis</name>
    <dbReference type="NCBI Taxonomy" id="861299"/>
    <lineage>
        <taxon>Bacteria</taxon>
        <taxon>Pseudomonadati</taxon>
        <taxon>Gemmatimonadota</taxon>
        <taxon>Gemmatimonadia</taxon>
        <taxon>Gemmatimonadales</taxon>
        <taxon>Gemmatimonadaceae</taxon>
        <taxon>Gemmatirosa</taxon>
    </lineage>
</organism>
<dbReference type="EMBL" id="CP007130">
    <property type="protein sequence ID" value="AHG93281.1"/>
    <property type="molecule type" value="Genomic_DNA"/>
</dbReference>
<dbReference type="InParanoid" id="W0RRH0"/>
<dbReference type="Gene3D" id="2.40.128.110">
    <property type="entry name" value="Lipid/polyisoprenoid-binding, YceI-like"/>
    <property type="match status" value="1"/>
</dbReference>
<dbReference type="RefSeq" id="WP_104023459.1">
    <property type="nucleotide sequence ID" value="NZ_CP007130.1"/>
</dbReference>
<dbReference type="Proteomes" id="UP000019151">
    <property type="component" value="Plasmid 2"/>
</dbReference>
<dbReference type="Pfam" id="PF04264">
    <property type="entry name" value="YceI"/>
    <property type="match status" value="1"/>
</dbReference>
<gene>
    <name evidence="3" type="ORF">J421_5746</name>
</gene>
<geneLocation type="plasmid" evidence="3 4">
    <name>2</name>
</geneLocation>
<evidence type="ECO:0000256" key="1">
    <source>
        <dbReference type="SAM" id="SignalP"/>
    </source>
</evidence>
<dbReference type="KEGG" id="gba:J421_5746"/>
<sequence>MRTTPHTKLFALLCLTPAVIAWRSAAEPLRLAPQSRLWIDGTSTVKKFSCTAPAFTVDVDAAPGASAAVLAGTKAVHTAVVRVSAAKMDCGNGTMNEHMLKALKANEAPTIEFRLTGYDVATSGAGAAGTLNGTLSVGGAQHTIAIATQAVAAGDGALRVTGSYALHMKEFALKPPTLMLGAMKVGELITVRFDLVLKGAMVVAARPVPIASPAPRAAPPAPVTVPAAPAASAVSPARGPASPVKPAVRATAPAATTVSPGVRDRADPVVLIPQVATPALVPTVSDTTTVVAIVRDSSAGEPVPADVPAATTAAPSNVPPITIQRLRPADQRGINVFEAPKNDTMPFTGFRLAFGAAFTQQFQGLGHSNTAAANVVNGVNANQLITIGHGFNNASANAYVNVQLAKGVRVALTSYLSSRHHNEVWIKDGYALIDASPVDFEPLNRLMRYVTLKAGHFEINYGDAHFRRTDNGNAMFNPLVGNYIMDAFTTEVGGEAYVHGRGLLDGAFVMGAVTNGEVRGTILNPGKRAPAFYGKLGVDRQVSEALRVRLTGSLFSQSRANAQTLYNGDRGGSRYYDVLENTASTESAQAWSGAIQPFNGQSTGQHSVVVNPFVKYHGLEYFGTFERARADAARRRRRTARSPSSRTS</sequence>
<dbReference type="SUPFAM" id="SSF101874">
    <property type="entry name" value="YceI-like"/>
    <property type="match status" value="1"/>
</dbReference>
<dbReference type="HOGENOM" id="CLU_422596_0_0_0"/>
<evidence type="ECO:0000313" key="3">
    <source>
        <dbReference type="EMBL" id="AHG93281.1"/>
    </source>
</evidence>
<proteinExistence type="predicted"/>
<dbReference type="eggNOG" id="COG2353">
    <property type="taxonomic scope" value="Bacteria"/>
</dbReference>
<reference evidence="3 4" key="1">
    <citation type="journal article" date="2014" name="Genome Announc.">
        <title>Genome Sequence and Methylome of Soil Bacterium Gemmatirosa kalamazoonensis KBS708T, a Member of the Rarely Cultivated Gemmatimonadetes Phylum.</title>
        <authorList>
            <person name="Debruyn J.M."/>
            <person name="Radosevich M."/>
            <person name="Wommack K.E."/>
            <person name="Polson S.W."/>
            <person name="Hauser L.J."/>
            <person name="Fawaz M.N."/>
            <person name="Korlach J."/>
            <person name="Tsai Y.C."/>
        </authorList>
    </citation>
    <scope>NUCLEOTIDE SEQUENCE [LARGE SCALE GENOMIC DNA]</scope>
    <source>
        <strain evidence="3 4">KBS708</strain>
        <plasmid evidence="4">Plasmid 2</plasmid>
    </source>
</reference>
<dbReference type="InterPro" id="IPR036761">
    <property type="entry name" value="TTHA0802/YceI-like_sf"/>
</dbReference>
<dbReference type="InterPro" id="IPR007372">
    <property type="entry name" value="Lipid/polyisoprenoid-bd_YceI"/>
</dbReference>
<feature type="signal peptide" evidence="1">
    <location>
        <begin position="1"/>
        <end position="21"/>
    </location>
</feature>
<keyword evidence="4" id="KW-1185">Reference proteome</keyword>
<feature type="domain" description="Lipid/polyisoprenoid-binding YceI-like" evidence="2">
    <location>
        <begin position="67"/>
        <end position="196"/>
    </location>
</feature>
<name>W0RRH0_9BACT</name>
<feature type="chain" id="PRO_5004794733" description="Lipid/polyisoprenoid-binding YceI-like domain-containing protein" evidence="1">
    <location>
        <begin position="22"/>
        <end position="648"/>
    </location>
</feature>
<evidence type="ECO:0000313" key="4">
    <source>
        <dbReference type="Proteomes" id="UP000019151"/>
    </source>
</evidence>
<protein>
    <recommendedName>
        <fullName evidence="2">Lipid/polyisoprenoid-binding YceI-like domain-containing protein</fullName>
    </recommendedName>
</protein>
<evidence type="ECO:0000259" key="2">
    <source>
        <dbReference type="Pfam" id="PF04264"/>
    </source>
</evidence>
<accession>W0RRH0</accession>
<keyword evidence="3" id="KW-0614">Plasmid</keyword>
<dbReference type="AlphaFoldDB" id="W0RRH0"/>
<dbReference type="PATRIC" id="fig|861299.3.peg.5790"/>